<evidence type="ECO:0000313" key="3">
    <source>
        <dbReference type="Proteomes" id="UP001596157"/>
    </source>
</evidence>
<dbReference type="SMART" id="SM00943">
    <property type="entry name" value="Prim-Pol"/>
    <property type="match status" value="1"/>
</dbReference>
<evidence type="ECO:0000259" key="1">
    <source>
        <dbReference type="SMART" id="SM00943"/>
    </source>
</evidence>
<reference evidence="3" key="1">
    <citation type="journal article" date="2019" name="Int. J. Syst. Evol. Microbiol.">
        <title>The Global Catalogue of Microorganisms (GCM) 10K type strain sequencing project: providing services to taxonomists for standard genome sequencing and annotation.</title>
        <authorList>
            <consortium name="The Broad Institute Genomics Platform"/>
            <consortium name="The Broad Institute Genome Sequencing Center for Infectious Disease"/>
            <person name="Wu L."/>
            <person name="Ma J."/>
        </authorList>
    </citation>
    <scope>NUCLEOTIDE SEQUENCE [LARGE SCALE GENOMIC DNA]</scope>
    <source>
        <strain evidence="3">CCUG 59778</strain>
    </source>
</reference>
<protein>
    <submittedName>
        <fullName evidence="2">Bifunctional DNA primase/polymerase</fullName>
    </submittedName>
</protein>
<sequence>MLDSSERSESWRRAFRPELRAEAIGLAFQGWSVLPGTYPTATGWAGRDGIEADGPQPVHTDWRQRVGTDAAQVATWWAGKPYSLLLATGAGVDAIEVDGDLGRRAARVLRTFGFPVPIAATPESRWVFLTRSGATLHRDLVEHPDHAVTLRAEGDWIALPPSPVRHGVVHWRVKPEVCNWALPHSRIVQDALLEALDAPVHHMIGTLVAAD</sequence>
<organism evidence="2 3">
    <name type="scientific">Actinokineospora guangxiensis</name>
    <dbReference type="NCBI Taxonomy" id="1490288"/>
    <lineage>
        <taxon>Bacteria</taxon>
        <taxon>Bacillati</taxon>
        <taxon>Actinomycetota</taxon>
        <taxon>Actinomycetes</taxon>
        <taxon>Pseudonocardiales</taxon>
        <taxon>Pseudonocardiaceae</taxon>
        <taxon>Actinokineospora</taxon>
    </lineage>
</organism>
<dbReference type="RefSeq" id="WP_378245068.1">
    <property type="nucleotide sequence ID" value="NZ_JBHSKF010000003.1"/>
</dbReference>
<dbReference type="InterPro" id="IPR015330">
    <property type="entry name" value="DNA_primase/pol_bifunc_N"/>
</dbReference>
<dbReference type="Pfam" id="PF09250">
    <property type="entry name" value="Prim-Pol"/>
    <property type="match status" value="1"/>
</dbReference>
<comment type="caution">
    <text evidence="2">The sequence shown here is derived from an EMBL/GenBank/DDBJ whole genome shotgun (WGS) entry which is preliminary data.</text>
</comment>
<accession>A0ABW0ELF5</accession>
<evidence type="ECO:0000313" key="2">
    <source>
        <dbReference type="EMBL" id="MFC5286769.1"/>
    </source>
</evidence>
<name>A0ABW0ELF5_9PSEU</name>
<dbReference type="EMBL" id="JBHSKF010000003">
    <property type="protein sequence ID" value="MFC5286769.1"/>
    <property type="molecule type" value="Genomic_DNA"/>
</dbReference>
<feature type="domain" description="DNA primase/polymerase bifunctional N-terminal" evidence="1">
    <location>
        <begin position="23"/>
        <end position="182"/>
    </location>
</feature>
<keyword evidence="3" id="KW-1185">Reference proteome</keyword>
<dbReference type="Proteomes" id="UP001596157">
    <property type="component" value="Unassembled WGS sequence"/>
</dbReference>
<gene>
    <name evidence="2" type="ORF">ACFPM7_06875</name>
</gene>
<proteinExistence type="predicted"/>